<dbReference type="OrthoDB" id="9781757at2"/>
<dbReference type="InterPro" id="IPR001753">
    <property type="entry name" value="Enoyl-CoA_hydra/iso"/>
</dbReference>
<dbReference type="Proteomes" id="UP000034832">
    <property type="component" value="Unassembled WGS sequence"/>
</dbReference>
<dbReference type="InterPro" id="IPR018376">
    <property type="entry name" value="Enoyl-CoA_hyd/isom_CS"/>
</dbReference>
<sequence>MMPREFSTIELTIDEQVATIWLNRPESGNGINLQMMTEFKTAAFDLEANPDIRVVILRGRGRHFSVGGDMAMFTEAGDALPRVIADVITNFHDALLSLRRSTAASIAVVHGACAGGALSLALACDFVVAEDKAKFAAAYRKLGASADGGMTHALTRALGQRRALELLLLSDTFTASDALQMGLVNRLASSDNLESEVVRMAGILRGNAPASVRALKGLTYQAPTTSFDQQLSSELAAFAQCAGTADFREGVSAFAARRQPVFKGA</sequence>
<dbReference type="PANTHER" id="PTHR43459">
    <property type="entry name" value="ENOYL-COA HYDRATASE"/>
    <property type="match status" value="1"/>
</dbReference>
<dbReference type="GO" id="GO:0016853">
    <property type="term" value="F:isomerase activity"/>
    <property type="evidence" value="ECO:0007669"/>
    <property type="project" value="UniProtKB-KW"/>
</dbReference>
<evidence type="ECO:0000313" key="3">
    <source>
        <dbReference type="EMBL" id="TKT70198.1"/>
    </source>
</evidence>
<proteinExistence type="inferred from homology"/>
<dbReference type="PANTHER" id="PTHR43459:SF1">
    <property type="entry name" value="EG:BACN32G11.4 PROTEIN"/>
    <property type="match status" value="1"/>
</dbReference>
<dbReference type="SUPFAM" id="SSF52096">
    <property type="entry name" value="ClpP/crotonase"/>
    <property type="match status" value="1"/>
</dbReference>
<evidence type="ECO:0000313" key="4">
    <source>
        <dbReference type="Proteomes" id="UP000034832"/>
    </source>
</evidence>
<comment type="similarity">
    <text evidence="1 2">Belongs to the enoyl-CoA hydratase/isomerase family.</text>
</comment>
<evidence type="ECO:0000256" key="1">
    <source>
        <dbReference type="ARBA" id="ARBA00005254"/>
    </source>
</evidence>
<name>A0A4U6BMI5_9BRAD</name>
<dbReference type="PROSITE" id="PS00166">
    <property type="entry name" value="ENOYL_COA_HYDRATASE"/>
    <property type="match status" value="1"/>
</dbReference>
<gene>
    <name evidence="3" type="ORF">YH63_001480</name>
</gene>
<dbReference type="CDD" id="cd06558">
    <property type="entry name" value="crotonase-like"/>
    <property type="match status" value="1"/>
</dbReference>
<dbReference type="EMBL" id="LBIA02000001">
    <property type="protein sequence ID" value="TKT70198.1"/>
    <property type="molecule type" value="Genomic_DNA"/>
</dbReference>
<dbReference type="AlphaFoldDB" id="A0A4U6BMI5"/>
<dbReference type="InterPro" id="IPR014748">
    <property type="entry name" value="Enoyl-CoA_hydra_C"/>
</dbReference>
<dbReference type="Pfam" id="PF00378">
    <property type="entry name" value="ECH_1"/>
    <property type="match status" value="1"/>
</dbReference>
<dbReference type="InterPro" id="IPR029045">
    <property type="entry name" value="ClpP/crotonase-like_dom_sf"/>
</dbReference>
<dbReference type="Gene3D" id="3.90.226.10">
    <property type="entry name" value="2-enoyl-CoA Hydratase, Chain A, domain 1"/>
    <property type="match status" value="1"/>
</dbReference>
<keyword evidence="4" id="KW-1185">Reference proteome</keyword>
<dbReference type="STRING" id="211460.YH63_17390"/>
<organism evidence="3 4">
    <name type="scientific">Afipia massiliensis</name>
    <dbReference type="NCBI Taxonomy" id="211460"/>
    <lineage>
        <taxon>Bacteria</taxon>
        <taxon>Pseudomonadati</taxon>
        <taxon>Pseudomonadota</taxon>
        <taxon>Alphaproteobacteria</taxon>
        <taxon>Hyphomicrobiales</taxon>
        <taxon>Nitrobacteraceae</taxon>
        <taxon>Afipia</taxon>
    </lineage>
</organism>
<protein>
    <submittedName>
        <fullName evidence="3">Enoyl-CoA hydratase/isomerase family protein</fullName>
    </submittedName>
</protein>
<comment type="caution">
    <text evidence="3">The sequence shown here is derived from an EMBL/GenBank/DDBJ whole genome shotgun (WGS) entry which is preliminary data.</text>
</comment>
<accession>A0A4U6BMI5</accession>
<dbReference type="Gene3D" id="1.10.12.10">
    <property type="entry name" value="Lyase 2-enoyl-coa Hydratase, Chain A, domain 2"/>
    <property type="match status" value="1"/>
</dbReference>
<evidence type="ECO:0000256" key="2">
    <source>
        <dbReference type="RuleBase" id="RU003707"/>
    </source>
</evidence>
<reference evidence="3" key="1">
    <citation type="submission" date="2019-04" db="EMBL/GenBank/DDBJ databases">
        <title>Whole genome sequencing of cave bacteria.</title>
        <authorList>
            <person name="Gan H.M."/>
            <person name="Barton H."/>
            <person name="Savka M.A."/>
        </authorList>
    </citation>
    <scope>NUCLEOTIDE SEQUENCE [LARGE SCALE GENOMIC DNA]</scope>
    <source>
        <strain evidence="3">LC387</strain>
    </source>
</reference>